<evidence type="ECO:0000313" key="2">
    <source>
        <dbReference type="Proteomes" id="UP000000331"/>
    </source>
</evidence>
<reference evidence="1 2" key="1">
    <citation type="journal article" date="2010" name="J. Bacteriol.">
        <title>Brochothrix thermosphacta bacteriophages feature heterogeneous and highly mosaic genomes and utilize unique prophage insertion sites.</title>
        <authorList>
            <person name="Kilcher S."/>
            <person name="Loessner M.J."/>
            <person name="Klumpp J."/>
        </authorList>
    </citation>
    <scope>NUCLEOTIDE SEQUENCE [LARGE SCALE GENOMIC DNA]</scope>
</reference>
<keyword evidence="2" id="KW-1185">Reference proteome</keyword>
<dbReference type="Proteomes" id="UP000000331">
    <property type="component" value="Segment"/>
</dbReference>
<sequence length="26" mass="2946">MATQHLSYFISRKFNDYPVAGSTLQA</sequence>
<dbReference type="RefSeq" id="YP_004301462.1">
    <property type="nucleotide sequence ID" value="NC_015253.1"/>
</dbReference>
<dbReference type="KEGG" id="vg:10359159"/>
<accession>D9J0S6</accession>
<organism evidence="1 2">
    <name type="scientific">Brochothrix phage A9</name>
    <dbReference type="NCBI Taxonomy" id="857312"/>
    <lineage>
        <taxon>Viruses</taxon>
        <taxon>Duplodnaviria</taxon>
        <taxon>Heunggongvirae</taxon>
        <taxon>Uroviricota</taxon>
        <taxon>Caudoviricetes</taxon>
        <taxon>Herelleviridae</taxon>
        <taxon>Klumppvirus</taxon>
        <taxon>Klumppvirus A9</taxon>
    </lineage>
</organism>
<dbReference type="EMBL" id="HM242243">
    <property type="protein sequence ID" value="ADJ53163.1"/>
    <property type="molecule type" value="Genomic_DNA"/>
</dbReference>
<name>D9J0S6_9CAUD</name>
<protein>
    <submittedName>
        <fullName evidence="1">Gp129</fullName>
    </submittedName>
</protein>
<evidence type="ECO:0000313" key="1">
    <source>
        <dbReference type="EMBL" id="ADJ53163.1"/>
    </source>
</evidence>
<proteinExistence type="predicted"/>
<dbReference type="GeneID" id="10359159"/>